<feature type="transmembrane region" description="Helical" evidence="1">
    <location>
        <begin position="53"/>
        <end position="76"/>
    </location>
</feature>
<dbReference type="GO" id="GO:0004175">
    <property type="term" value="F:endopeptidase activity"/>
    <property type="evidence" value="ECO:0007669"/>
    <property type="project" value="UniProtKB-ARBA"/>
</dbReference>
<accession>A0A4Q7P209</accession>
<dbReference type="OrthoDB" id="2806188at2"/>
<dbReference type="EMBL" id="SGXE01000002">
    <property type="protein sequence ID" value="RZS93906.1"/>
    <property type="molecule type" value="Genomic_DNA"/>
</dbReference>
<dbReference type="Proteomes" id="UP000292262">
    <property type="component" value="Unassembled WGS sequence"/>
</dbReference>
<feature type="domain" description="CAAX prenyl protease 2/Lysostaphin resistance protein A-like" evidence="2">
    <location>
        <begin position="132"/>
        <end position="231"/>
    </location>
</feature>
<keyword evidence="1" id="KW-0812">Transmembrane</keyword>
<feature type="transmembrane region" description="Helical" evidence="1">
    <location>
        <begin position="193"/>
        <end position="213"/>
    </location>
</feature>
<comment type="caution">
    <text evidence="3">The sequence shown here is derived from an EMBL/GenBank/DDBJ whole genome shotgun (WGS) entry which is preliminary data.</text>
</comment>
<keyword evidence="1" id="KW-0472">Membrane</keyword>
<sequence length="303" mass="34625">MYIEQGRKGELGMWKYILPPVGFLLLMLFNYLLSSGVDVEQQMQIMVKNLGKPITFIVVLAPFVAFFGGLLFWVKFVHQQSIRSLTTSRKKIDWKRVFFTFGVYGLFIIISTIIGYYLSPEDYQINFNVKSFILLFITALILIPIQTSFEEYMFRGYMMQGIGLAVKNRWIPLLITSCIFGLMHLGNPEVTKLGLIIMVYYIGTGLFLGIITLMDEGLELALGFHAANNFFQALLVTATWTAFQTDSILIYTGEPGIGLDLLFPVLVIYPIFLIVLAKKYKWSNWKEKLLGKVEEEPQGVLEE</sequence>
<feature type="transmembrane region" description="Helical" evidence="1">
    <location>
        <begin position="220"/>
        <end position="243"/>
    </location>
</feature>
<dbReference type="PANTHER" id="PTHR39430:SF1">
    <property type="entry name" value="PROTEASE"/>
    <property type="match status" value="1"/>
</dbReference>
<reference evidence="3 4" key="1">
    <citation type="submission" date="2019-02" db="EMBL/GenBank/DDBJ databases">
        <title>Genomic Encyclopedia of Type Strains, Phase IV (KMG-IV): sequencing the most valuable type-strain genomes for metagenomic binning, comparative biology and taxonomic classification.</title>
        <authorList>
            <person name="Goeker M."/>
        </authorList>
    </citation>
    <scope>NUCLEOTIDE SEQUENCE [LARGE SCALE GENOMIC DNA]</scope>
    <source>
        <strain evidence="3 4">DSM 17196</strain>
    </source>
</reference>
<feature type="transmembrane region" description="Helical" evidence="1">
    <location>
        <begin position="170"/>
        <end position="187"/>
    </location>
</feature>
<dbReference type="Pfam" id="PF02517">
    <property type="entry name" value="Rce1-like"/>
    <property type="match status" value="1"/>
</dbReference>
<proteinExistence type="predicted"/>
<evidence type="ECO:0000256" key="1">
    <source>
        <dbReference type="SAM" id="Phobius"/>
    </source>
</evidence>
<organism evidence="3 4">
    <name type="scientific">Aquimarina brevivitae</name>
    <dbReference type="NCBI Taxonomy" id="323412"/>
    <lineage>
        <taxon>Bacteria</taxon>
        <taxon>Pseudomonadati</taxon>
        <taxon>Bacteroidota</taxon>
        <taxon>Flavobacteriia</taxon>
        <taxon>Flavobacteriales</taxon>
        <taxon>Flavobacteriaceae</taxon>
        <taxon>Aquimarina</taxon>
    </lineage>
</organism>
<evidence type="ECO:0000259" key="2">
    <source>
        <dbReference type="Pfam" id="PF02517"/>
    </source>
</evidence>
<dbReference type="AlphaFoldDB" id="A0A4Q7P209"/>
<feature type="transmembrane region" description="Helical" evidence="1">
    <location>
        <begin position="12"/>
        <end position="33"/>
    </location>
</feature>
<keyword evidence="4" id="KW-1185">Reference proteome</keyword>
<feature type="transmembrane region" description="Helical" evidence="1">
    <location>
        <begin position="97"/>
        <end position="119"/>
    </location>
</feature>
<dbReference type="RefSeq" id="WP_130287009.1">
    <property type="nucleotide sequence ID" value="NZ_SGXE01000002.1"/>
</dbReference>
<evidence type="ECO:0000313" key="3">
    <source>
        <dbReference type="EMBL" id="RZS93906.1"/>
    </source>
</evidence>
<keyword evidence="1" id="KW-1133">Transmembrane helix</keyword>
<dbReference type="PANTHER" id="PTHR39430">
    <property type="entry name" value="MEMBRANE-ASSOCIATED PROTEASE-RELATED"/>
    <property type="match status" value="1"/>
</dbReference>
<protein>
    <recommendedName>
        <fullName evidence="2">CAAX prenyl protease 2/Lysostaphin resistance protein A-like domain-containing protein</fullName>
    </recommendedName>
</protein>
<name>A0A4Q7P209_9FLAO</name>
<feature type="transmembrane region" description="Helical" evidence="1">
    <location>
        <begin position="255"/>
        <end position="277"/>
    </location>
</feature>
<feature type="transmembrane region" description="Helical" evidence="1">
    <location>
        <begin position="131"/>
        <end position="149"/>
    </location>
</feature>
<gene>
    <name evidence="3" type="ORF">EV197_2487</name>
</gene>
<dbReference type="InterPro" id="IPR003675">
    <property type="entry name" value="Rce1/LyrA-like_dom"/>
</dbReference>
<evidence type="ECO:0000313" key="4">
    <source>
        <dbReference type="Proteomes" id="UP000292262"/>
    </source>
</evidence>
<dbReference type="GO" id="GO:0080120">
    <property type="term" value="P:CAAX-box protein maturation"/>
    <property type="evidence" value="ECO:0007669"/>
    <property type="project" value="UniProtKB-ARBA"/>
</dbReference>